<dbReference type="Pfam" id="PF09643">
    <property type="entry name" value="YopX"/>
    <property type="match status" value="1"/>
</dbReference>
<accession>A0AAW5LPP5</accession>
<feature type="domain" description="YopX protein" evidence="1">
    <location>
        <begin position="4"/>
        <end position="118"/>
    </location>
</feature>
<dbReference type="AlphaFoldDB" id="A0AAW5LPP5"/>
<evidence type="ECO:0000259" key="1">
    <source>
        <dbReference type="Pfam" id="PF09643"/>
    </source>
</evidence>
<organism evidence="2 3">
    <name type="scientific">Mammaliicoccus sciuri</name>
    <name type="common">Staphylococcus sciuri</name>
    <dbReference type="NCBI Taxonomy" id="1296"/>
    <lineage>
        <taxon>Bacteria</taxon>
        <taxon>Bacillati</taxon>
        <taxon>Bacillota</taxon>
        <taxon>Bacilli</taxon>
        <taxon>Bacillales</taxon>
        <taxon>Staphylococcaceae</taxon>
        <taxon>Mammaliicoccus</taxon>
    </lineage>
</organism>
<comment type="caution">
    <text evidence="2">The sequence shown here is derived from an EMBL/GenBank/DDBJ whole genome shotgun (WGS) entry which is preliminary data.</text>
</comment>
<dbReference type="InterPro" id="IPR023385">
    <property type="entry name" value="YopX-like_C"/>
</dbReference>
<evidence type="ECO:0000313" key="2">
    <source>
        <dbReference type="EMBL" id="MCQ9304987.1"/>
    </source>
</evidence>
<evidence type="ECO:0000313" key="3">
    <source>
        <dbReference type="Proteomes" id="UP001204068"/>
    </source>
</evidence>
<name>A0AAW5LPP5_MAMSC</name>
<sequence length="121" mass="14059">MIPKFRAWDKVNERIVEVSEIHFWTKVIDTTDTFLAFSNIELLQSTGLFDKNGKEIYEGDIVKHDPVPNPFISNAYFEIIQARSGEWRMDNYRGGQVLAYGNHEVEVFGNKFEHPHLLGED</sequence>
<proteinExistence type="predicted"/>
<dbReference type="Proteomes" id="UP001204068">
    <property type="component" value="Unassembled WGS sequence"/>
</dbReference>
<protein>
    <submittedName>
        <fullName evidence="2">YopX family protein</fullName>
    </submittedName>
</protein>
<dbReference type="InterPro" id="IPR019096">
    <property type="entry name" value="YopX_protein"/>
</dbReference>
<dbReference type="EMBL" id="JANILD010000010">
    <property type="protein sequence ID" value="MCQ9304987.1"/>
    <property type="molecule type" value="Genomic_DNA"/>
</dbReference>
<dbReference type="RefSeq" id="WP_257099634.1">
    <property type="nucleotide sequence ID" value="NZ_JANILD010000010.1"/>
</dbReference>
<dbReference type="NCBIfam" id="TIGR01671">
    <property type="entry name" value="phage_TIGR01671"/>
    <property type="match status" value="1"/>
</dbReference>
<gene>
    <name evidence="2" type="ORF">NQ032_15360</name>
</gene>
<dbReference type="InterPro" id="IPR010024">
    <property type="entry name" value="CHP16711"/>
</dbReference>
<reference evidence="2" key="1">
    <citation type="submission" date="2022-07" db="EMBL/GenBank/DDBJ databases">
        <title>Bacterial species isolated from the porcine tonsil microbiota.</title>
        <authorList>
            <person name="Oliveira I.M.F."/>
        </authorList>
    </citation>
    <scope>NUCLEOTIDE SEQUENCE</scope>
    <source>
        <strain evidence="2">8QC2O2</strain>
    </source>
</reference>
<dbReference type="SUPFAM" id="SSF159006">
    <property type="entry name" value="YopX-like"/>
    <property type="match status" value="1"/>
</dbReference>
<dbReference type="Gene3D" id="2.30.30.290">
    <property type="entry name" value="YopX-like domains"/>
    <property type="match status" value="1"/>
</dbReference>